<dbReference type="InterPro" id="IPR004776">
    <property type="entry name" value="Mem_transp_PIN-like"/>
</dbReference>
<evidence type="ECO:0000256" key="2">
    <source>
        <dbReference type="ARBA" id="ARBA00022692"/>
    </source>
</evidence>
<organism evidence="7 8">
    <name type="scientific">Amanita thiersii Skay4041</name>
    <dbReference type="NCBI Taxonomy" id="703135"/>
    <lineage>
        <taxon>Eukaryota</taxon>
        <taxon>Fungi</taxon>
        <taxon>Dikarya</taxon>
        <taxon>Basidiomycota</taxon>
        <taxon>Agaricomycotina</taxon>
        <taxon>Agaricomycetes</taxon>
        <taxon>Agaricomycetidae</taxon>
        <taxon>Agaricales</taxon>
        <taxon>Pluteineae</taxon>
        <taxon>Amanitaceae</taxon>
        <taxon>Amanita</taxon>
    </lineage>
</organism>
<dbReference type="Pfam" id="PF03547">
    <property type="entry name" value="Mem_trans"/>
    <property type="match status" value="1"/>
</dbReference>
<proteinExistence type="predicted"/>
<feature type="transmembrane region" description="Helical" evidence="6">
    <location>
        <begin position="427"/>
        <end position="455"/>
    </location>
</feature>
<evidence type="ECO:0008006" key="9">
    <source>
        <dbReference type="Google" id="ProtNLM"/>
    </source>
</evidence>
<evidence type="ECO:0000313" key="7">
    <source>
        <dbReference type="EMBL" id="PFH47690.1"/>
    </source>
</evidence>
<dbReference type="Proteomes" id="UP000242287">
    <property type="component" value="Unassembled WGS sequence"/>
</dbReference>
<keyword evidence="4 6" id="KW-0472">Membrane</keyword>
<feature type="transmembrane region" description="Helical" evidence="6">
    <location>
        <begin position="346"/>
        <end position="370"/>
    </location>
</feature>
<dbReference type="OrthoDB" id="435607at2759"/>
<name>A0A2A9NJ02_9AGAR</name>
<dbReference type="PANTHER" id="PTHR31274">
    <property type="entry name" value="PROTEIN ECM3"/>
    <property type="match status" value="1"/>
</dbReference>
<reference evidence="7 8" key="1">
    <citation type="submission" date="2014-02" db="EMBL/GenBank/DDBJ databases">
        <title>Transposable element dynamics among asymbiotic and ectomycorrhizal Amanita fungi.</title>
        <authorList>
            <consortium name="DOE Joint Genome Institute"/>
            <person name="Hess J."/>
            <person name="Skrede I."/>
            <person name="Wolfe B."/>
            <person name="LaButti K."/>
            <person name="Ohm R.A."/>
            <person name="Grigoriev I.V."/>
            <person name="Pringle A."/>
        </authorList>
    </citation>
    <scope>NUCLEOTIDE SEQUENCE [LARGE SCALE GENOMIC DNA]</scope>
    <source>
        <strain evidence="7 8">SKay4041</strain>
    </source>
</reference>
<keyword evidence="8" id="KW-1185">Reference proteome</keyword>
<dbReference type="InterPro" id="IPR040254">
    <property type="entry name" value="Ecm3-like"/>
</dbReference>
<evidence type="ECO:0000313" key="8">
    <source>
        <dbReference type="Proteomes" id="UP000242287"/>
    </source>
</evidence>
<gene>
    <name evidence="7" type="ORF">AMATHDRAFT_67133</name>
</gene>
<feature type="region of interest" description="Disordered" evidence="5">
    <location>
        <begin position="284"/>
        <end position="313"/>
    </location>
</feature>
<evidence type="ECO:0000256" key="1">
    <source>
        <dbReference type="ARBA" id="ARBA00004141"/>
    </source>
</evidence>
<evidence type="ECO:0000256" key="3">
    <source>
        <dbReference type="ARBA" id="ARBA00022989"/>
    </source>
</evidence>
<keyword evidence="3 6" id="KW-1133">Transmembrane helix</keyword>
<dbReference type="GO" id="GO:0055085">
    <property type="term" value="P:transmembrane transport"/>
    <property type="evidence" value="ECO:0007669"/>
    <property type="project" value="InterPro"/>
</dbReference>
<feature type="transmembrane region" description="Helical" evidence="6">
    <location>
        <begin position="507"/>
        <end position="525"/>
    </location>
</feature>
<keyword evidence="2 6" id="KW-0812">Transmembrane</keyword>
<comment type="subcellular location">
    <subcellularLocation>
        <location evidence="1">Membrane</location>
        <topology evidence="1">Multi-pass membrane protein</topology>
    </subcellularLocation>
</comment>
<feature type="compositionally biased region" description="Polar residues" evidence="5">
    <location>
        <begin position="288"/>
        <end position="300"/>
    </location>
</feature>
<feature type="transmembrane region" description="Helical" evidence="6">
    <location>
        <begin position="143"/>
        <end position="161"/>
    </location>
</feature>
<feature type="transmembrane region" description="Helical" evidence="6">
    <location>
        <begin position="467"/>
        <end position="486"/>
    </location>
</feature>
<sequence length="526" mass="57527">MIGISAGAVIWISCRPLIRLMICVLSGYFITKADIFPPVATRSTGQLLLNILFPCLMFSRIIPAFNTSNIHALGPLILVSVLYELIGMLIAWVIGKFFWVPHRFRYGLLVAGCWGNVGDLPTSVLLSLTAAEPFHKDTDQNLSIAYISAFILVFMVTLFPCGGHKLIALDYVGPDVESEEIIEAMRIKRKKLFHTTIRQLRHHKQPETQETDLENHREKSVTRACSTGTLRLDQVEHVHDPNAGNHTPHDDGETVIHTDIMSSPIYSPTPTEIGVMHNRSEFAEAKNKTTSWDSPQSNHSPGREGGVLPTTNDQVSTLSSVTSVVKPAARRFTQVYSYARDFVKSLLMPVSMSIILSFPIALVKPLKALFMVVPGTNMPSAPDGQPPLAFILDTASFIGAASVPLGLICLGSALARLNLPRNQWRTLPLGAIATLALGKLVIMPVLGVLICQGLVKVGVIAAEDKVLRFVCIFLSCLPTATTQVFLTQVYSGTGSAEHLSAFLIPQYILMVVTMTALTAYTLQLIF</sequence>
<evidence type="ECO:0000256" key="5">
    <source>
        <dbReference type="SAM" id="MobiDB-lite"/>
    </source>
</evidence>
<dbReference type="AlphaFoldDB" id="A0A2A9NJ02"/>
<evidence type="ECO:0000256" key="6">
    <source>
        <dbReference type="SAM" id="Phobius"/>
    </source>
</evidence>
<evidence type="ECO:0000256" key="4">
    <source>
        <dbReference type="ARBA" id="ARBA00023136"/>
    </source>
</evidence>
<accession>A0A2A9NJ02</accession>
<feature type="transmembrane region" description="Helical" evidence="6">
    <location>
        <begin position="17"/>
        <end position="35"/>
    </location>
</feature>
<dbReference type="STRING" id="703135.A0A2A9NJ02"/>
<feature type="transmembrane region" description="Helical" evidence="6">
    <location>
        <begin position="390"/>
        <end position="415"/>
    </location>
</feature>
<dbReference type="EMBL" id="KZ302097">
    <property type="protein sequence ID" value="PFH47690.1"/>
    <property type="molecule type" value="Genomic_DNA"/>
</dbReference>
<dbReference type="GO" id="GO:0016020">
    <property type="term" value="C:membrane"/>
    <property type="evidence" value="ECO:0007669"/>
    <property type="project" value="UniProtKB-SubCell"/>
</dbReference>
<protein>
    <recommendedName>
        <fullName evidence="9">Auxin efflux carrier</fullName>
    </recommendedName>
</protein>
<feature type="transmembrane region" description="Helical" evidence="6">
    <location>
        <begin position="72"/>
        <end position="94"/>
    </location>
</feature>
<feature type="transmembrane region" description="Helical" evidence="6">
    <location>
        <begin position="47"/>
        <end position="66"/>
    </location>
</feature>
<dbReference type="PANTHER" id="PTHR31274:SF1">
    <property type="entry name" value="AGL149CP"/>
    <property type="match status" value="1"/>
</dbReference>